<evidence type="ECO:0000313" key="2">
    <source>
        <dbReference type="Proteomes" id="UP000266723"/>
    </source>
</evidence>
<dbReference type="EMBL" id="QGKV02001507">
    <property type="protein sequence ID" value="KAF3531237.1"/>
    <property type="molecule type" value="Genomic_DNA"/>
</dbReference>
<evidence type="ECO:0000313" key="1">
    <source>
        <dbReference type="EMBL" id="KAF3531237.1"/>
    </source>
</evidence>
<keyword evidence="2" id="KW-1185">Reference proteome</keyword>
<comment type="caution">
    <text evidence="1">The sequence shown here is derived from an EMBL/GenBank/DDBJ whole genome shotgun (WGS) entry which is preliminary data.</text>
</comment>
<evidence type="ECO:0008006" key="3">
    <source>
        <dbReference type="Google" id="ProtNLM"/>
    </source>
</evidence>
<proteinExistence type="predicted"/>
<protein>
    <recommendedName>
        <fullName evidence="3">Secreted protein</fullName>
    </recommendedName>
</protein>
<reference evidence="1 2" key="1">
    <citation type="journal article" date="2020" name="BMC Genomics">
        <title>Intraspecific diversification of the crop wild relative Brassica cretica Lam. using demographic model selection.</title>
        <authorList>
            <person name="Kioukis A."/>
            <person name="Michalopoulou V.A."/>
            <person name="Briers L."/>
            <person name="Pirintsos S."/>
            <person name="Studholme D.J."/>
            <person name="Pavlidis P."/>
            <person name="Sarris P.F."/>
        </authorList>
    </citation>
    <scope>NUCLEOTIDE SEQUENCE [LARGE SCALE GENOMIC DNA]</scope>
    <source>
        <strain evidence="2">cv. PFS-1207/04</strain>
    </source>
</reference>
<name>A0ABQ7BFA9_BRACR</name>
<gene>
    <name evidence="1" type="ORF">DY000_02036167</name>
</gene>
<accession>A0ABQ7BFA9</accession>
<organism evidence="1 2">
    <name type="scientific">Brassica cretica</name>
    <name type="common">Mustard</name>
    <dbReference type="NCBI Taxonomy" id="69181"/>
    <lineage>
        <taxon>Eukaryota</taxon>
        <taxon>Viridiplantae</taxon>
        <taxon>Streptophyta</taxon>
        <taxon>Embryophyta</taxon>
        <taxon>Tracheophyta</taxon>
        <taxon>Spermatophyta</taxon>
        <taxon>Magnoliopsida</taxon>
        <taxon>eudicotyledons</taxon>
        <taxon>Gunneridae</taxon>
        <taxon>Pentapetalae</taxon>
        <taxon>rosids</taxon>
        <taxon>malvids</taxon>
        <taxon>Brassicales</taxon>
        <taxon>Brassicaceae</taxon>
        <taxon>Brassiceae</taxon>
        <taxon>Brassica</taxon>
    </lineage>
</organism>
<sequence length="91" mass="10589">MILAQLPSVLLRLHHLIRSFTVVSTPASPCHRSLFFRLDKARFTNLQVTILFHGALNKNAARAKQKQHFITKTEQQLETYNKRSHDLEHKT</sequence>
<dbReference type="Proteomes" id="UP000266723">
    <property type="component" value="Unassembled WGS sequence"/>
</dbReference>